<gene>
    <name evidence="3" type="ORF">EDB92DRAFT_442061</name>
</gene>
<dbReference type="InterPro" id="IPR008271">
    <property type="entry name" value="Ser/Thr_kinase_AS"/>
</dbReference>
<dbReference type="PROSITE" id="PS00108">
    <property type="entry name" value="PROTEIN_KINASE_ST"/>
    <property type="match status" value="1"/>
</dbReference>
<sequence>MQFALELYNLVSALDVETEDDGTKRGIREFAVDLRKLRQDGKLPTFTGKSKNRRSHDGENQAGPSAHGGATEELNAHGYQVVPDIIETDGGTWELVEKLPPHIRTVYQWGDPKTKLIAKRLHKGSSELYFLKRLRTIRSQSPHIISFIEIIPSSTGGWLILPKQRSIRDQRLMNSGGVHVRVQLGWGLIKGLGYLHEHKIAHRDIKPDNLVCDADFSLKIIDFDVAIEVQDENTQVADYRGTKGWTAPEMGEEDGPTPMHSPIKADRWSCGRVLRHHIMVGKGDKRLSKFAGQLMQRIPSKDHRY</sequence>
<dbReference type="GO" id="GO:0044773">
    <property type="term" value="P:mitotic DNA damage checkpoint signaling"/>
    <property type="evidence" value="ECO:0007669"/>
    <property type="project" value="TreeGrafter"/>
</dbReference>
<dbReference type="InterPro" id="IPR000719">
    <property type="entry name" value="Prot_kinase_dom"/>
</dbReference>
<dbReference type="EMBL" id="JAKELL010000019">
    <property type="protein sequence ID" value="KAH8993175.1"/>
    <property type="molecule type" value="Genomic_DNA"/>
</dbReference>
<protein>
    <submittedName>
        <fullName evidence="3">Kinase-like domain-containing protein</fullName>
    </submittedName>
</protein>
<dbReference type="CDD" id="cd00180">
    <property type="entry name" value="PKc"/>
    <property type="match status" value="1"/>
</dbReference>
<dbReference type="Proteomes" id="UP001201163">
    <property type="component" value="Unassembled WGS sequence"/>
</dbReference>
<name>A0AAD4LID6_9AGAM</name>
<dbReference type="InterPro" id="IPR011009">
    <property type="entry name" value="Kinase-like_dom_sf"/>
</dbReference>
<comment type="caution">
    <text evidence="3">The sequence shown here is derived from an EMBL/GenBank/DDBJ whole genome shotgun (WGS) entry which is preliminary data.</text>
</comment>
<feature type="domain" description="Protein kinase" evidence="2">
    <location>
        <begin position="56"/>
        <end position="305"/>
    </location>
</feature>
<dbReference type="PROSITE" id="PS50011">
    <property type="entry name" value="PROTEIN_KINASE_DOM"/>
    <property type="match status" value="1"/>
</dbReference>
<dbReference type="PANTHER" id="PTHR44167:SF24">
    <property type="entry name" value="SERINE_THREONINE-PROTEIN KINASE CHK2"/>
    <property type="match status" value="1"/>
</dbReference>
<reference evidence="3" key="1">
    <citation type="submission" date="2022-01" db="EMBL/GenBank/DDBJ databases">
        <title>Comparative genomics reveals a dynamic genome evolution in the ectomycorrhizal milk-cap (Lactarius) mushrooms.</title>
        <authorList>
            <consortium name="DOE Joint Genome Institute"/>
            <person name="Lebreton A."/>
            <person name="Tang N."/>
            <person name="Kuo A."/>
            <person name="LaButti K."/>
            <person name="Drula E."/>
            <person name="Barry K."/>
            <person name="Clum A."/>
            <person name="Lipzen A."/>
            <person name="Mousain D."/>
            <person name="Ng V."/>
            <person name="Wang R."/>
            <person name="Wang X."/>
            <person name="Dai Y."/>
            <person name="Henrissat B."/>
            <person name="Grigoriev I.V."/>
            <person name="Guerin-Laguette A."/>
            <person name="Yu F."/>
            <person name="Martin F.M."/>
        </authorList>
    </citation>
    <scope>NUCLEOTIDE SEQUENCE</scope>
    <source>
        <strain evidence="3">QP</strain>
    </source>
</reference>
<dbReference type="GO" id="GO:0005634">
    <property type="term" value="C:nucleus"/>
    <property type="evidence" value="ECO:0007669"/>
    <property type="project" value="TreeGrafter"/>
</dbReference>
<dbReference type="GO" id="GO:0005524">
    <property type="term" value="F:ATP binding"/>
    <property type="evidence" value="ECO:0007669"/>
    <property type="project" value="InterPro"/>
</dbReference>
<feature type="region of interest" description="Disordered" evidence="1">
    <location>
        <begin position="42"/>
        <end position="71"/>
    </location>
</feature>
<keyword evidence="3" id="KW-0808">Transferase</keyword>
<dbReference type="Gene3D" id="1.10.510.10">
    <property type="entry name" value="Transferase(Phosphotransferase) domain 1"/>
    <property type="match status" value="1"/>
</dbReference>
<evidence type="ECO:0000313" key="4">
    <source>
        <dbReference type="Proteomes" id="UP001201163"/>
    </source>
</evidence>
<dbReference type="Pfam" id="PF00069">
    <property type="entry name" value="Pkinase"/>
    <property type="match status" value="1"/>
</dbReference>
<evidence type="ECO:0000313" key="3">
    <source>
        <dbReference type="EMBL" id="KAH8993175.1"/>
    </source>
</evidence>
<keyword evidence="3" id="KW-0418">Kinase</keyword>
<evidence type="ECO:0000256" key="1">
    <source>
        <dbReference type="SAM" id="MobiDB-lite"/>
    </source>
</evidence>
<proteinExistence type="predicted"/>
<dbReference type="SMART" id="SM00220">
    <property type="entry name" value="S_TKc"/>
    <property type="match status" value="1"/>
</dbReference>
<accession>A0AAD4LID6</accession>
<dbReference type="SUPFAM" id="SSF56112">
    <property type="entry name" value="Protein kinase-like (PK-like)"/>
    <property type="match status" value="1"/>
</dbReference>
<dbReference type="GO" id="GO:0004674">
    <property type="term" value="F:protein serine/threonine kinase activity"/>
    <property type="evidence" value="ECO:0007669"/>
    <property type="project" value="TreeGrafter"/>
</dbReference>
<dbReference type="AlphaFoldDB" id="A0AAD4LID6"/>
<organism evidence="3 4">
    <name type="scientific">Lactarius akahatsu</name>
    <dbReference type="NCBI Taxonomy" id="416441"/>
    <lineage>
        <taxon>Eukaryota</taxon>
        <taxon>Fungi</taxon>
        <taxon>Dikarya</taxon>
        <taxon>Basidiomycota</taxon>
        <taxon>Agaricomycotina</taxon>
        <taxon>Agaricomycetes</taxon>
        <taxon>Russulales</taxon>
        <taxon>Russulaceae</taxon>
        <taxon>Lactarius</taxon>
    </lineage>
</organism>
<dbReference type="PANTHER" id="PTHR44167">
    <property type="entry name" value="OVARIAN-SPECIFIC SERINE/THREONINE-PROTEIN KINASE LOK-RELATED"/>
    <property type="match status" value="1"/>
</dbReference>
<keyword evidence="4" id="KW-1185">Reference proteome</keyword>
<evidence type="ECO:0000259" key="2">
    <source>
        <dbReference type="PROSITE" id="PS50011"/>
    </source>
</evidence>